<dbReference type="Proteomes" id="UP001151760">
    <property type="component" value="Unassembled WGS sequence"/>
</dbReference>
<organism evidence="1 2">
    <name type="scientific">Tanacetum coccineum</name>
    <dbReference type="NCBI Taxonomy" id="301880"/>
    <lineage>
        <taxon>Eukaryota</taxon>
        <taxon>Viridiplantae</taxon>
        <taxon>Streptophyta</taxon>
        <taxon>Embryophyta</taxon>
        <taxon>Tracheophyta</taxon>
        <taxon>Spermatophyta</taxon>
        <taxon>Magnoliopsida</taxon>
        <taxon>eudicotyledons</taxon>
        <taxon>Gunneridae</taxon>
        <taxon>Pentapetalae</taxon>
        <taxon>asterids</taxon>
        <taxon>campanulids</taxon>
        <taxon>Asterales</taxon>
        <taxon>Asteraceae</taxon>
        <taxon>Asteroideae</taxon>
        <taxon>Anthemideae</taxon>
        <taxon>Anthemidinae</taxon>
        <taxon>Tanacetum</taxon>
    </lineage>
</organism>
<gene>
    <name evidence="1" type="ORF">Tco_0624609</name>
</gene>
<evidence type="ECO:0008006" key="3">
    <source>
        <dbReference type="Google" id="ProtNLM"/>
    </source>
</evidence>
<sequence>MHIYWASVFILPSRVLLDIEQIIRGFLWCQGIMCKGKANVSWEDVCRPKKEGGLGLRRLDEFNKALMISHVWKLISLKESLWVQWIHKYKIRGQNFWDIPFRGNMTWGWRKILQLRPVMRDFIWLFGILLDREVLMLFGMTWFGSRIAFRLWSHVKKFACMDNMVPMLNSIISYLSPITQRRSTRCVIANLVVAASAYFIWQERNWRLFKNKKRSATHVIKSIMSLVRLKLLSCRFKKSKDGVTFAQLWDLPESIFISS</sequence>
<keyword evidence="2" id="KW-1185">Reference proteome</keyword>
<comment type="caution">
    <text evidence="1">The sequence shown here is derived from an EMBL/GenBank/DDBJ whole genome shotgun (WGS) entry which is preliminary data.</text>
</comment>
<evidence type="ECO:0000313" key="2">
    <source>
        <dbReference type="Proteomes" id="UP001151760"/>
    </source>
</evidence>
<evidence type="ECO:0000313" key="1">
    <source>
        <dbReference type="EMBL" id="GJS51247.1"/>
    </source>
</evidence>
<reference evidence="1" key="2">
    <citation type="submission" date="2022-01" db="EMBL/GenBank/DDBJ databases">
        <authorList>
            <person name="Yamashiro T."/>
            <person name="Shiraishi A."/>
            <person name="Satake H."/>
            <person name="Nakayama K."/>
        </authorList>
    </citation>
    <scope>NUCLEOTIDE SEQUENCE</scope>
</reference>
<proteinExistence type="predicted"/>
<dbReference type="EMBL" id="BQNB010008572">
    <property type="protein sequence ID" value="GJS51247.1"/>
    <property type="molecule type" value="Genomic_DNA"/>
</dbReference>
<accession>A0ABQ4WEF1</accession>
<protein>
    <recommendedName>
        <fullName evidence="3">Reverse transcriptase zinc-binding domain-containing protein</fullName>
    </recommendedName>
</protein>
<name>A0ABQ4WEF1_9ASTR</name>
<dbReference type="PANTHER" id="PTHR33116">
    <property type="entry name" value="REVERSE TRANSCRIPTASE ZINC-BINDING DOMAIN-CONTAINING PROTEIN-RELATED-RELATED"/>
    <property type="match status" value="1"/>
</dbReference>
<dbReference type="PANTHER" id="PTHR33116:SF76">
    <property type="entry name" value="DUF4283 DOMAIN-CONTAINING PROTEIN"/>
    <property type="match status" value="1"/>
</dbReference>
<reference evidence="1" key="1">
    <citation type="journal article" date="2022" name="Int. J. Mol. Sci.">
        <title>Draft Genome of Tanacetum Coccineum: Genomic Comparison of Closely Related Tanacetum-Family Plants.</title>
        <authorList>
            <person name="Yamashiro T."/>
            <person name="Shiraishi A."/>
            <person name="Nakayama K."/>
            <person name="Satake H."/>
        </authorList>
    </citation>
    <scope>NUCLEOTIDE SEQUENCE</scope>
</reference>